<keyword evidence="3" id="KW-1185">Reference proteome</keyword>
<evidence type="ECO:0000256" key="1">
    <source>
        <dbReference type="SAM" id="Phobius"/>
    </source>
</evidence>
<accession>A0A433RXI2</accession>
<keyword evidence="1" id="KW-0812">Transmembrane</keyword>
<feature type="transmembrane region" description="Helical" evidence="1">
    <location>
        <begin position="20"/>
        <end position="53"/>
    </location>
</feature>
<dbReference type="EMBL" id="JTFC01000008">
    <property type="protein sequence ID" value="RUS58016.1"/>
    <property type="molecule type" value="Genomic_DNA"/>
</dbReference>
<proteinExistence type="predicted"/>
<evidence type="ECO:0000313" key="2">
    <source>
        <dbReference type="EMBL" id="RUS58016.1"/>
    </source>
</evidence>
<dbReference type="OrthoDB" id="2413149at2"/>
<reference evidence="2 3" key="1">
    <citation type="submission" date="2014-11" db="EMBL/GenBank/DDBJ databases">
        <title>Genome sequence and analysis of novel Kurthia sp.</title>
        <authorList>
            <person name="Lawson J.N."/>
            <person name="Gonzalez J.E."/>
            <person name="Rinauldi L."/>
            <person name="Xuan Z."/>
            <person name="Firman A."/>
            <person name="Shaddox L."/>
            <person name="Trudeau A."/>
            <person name="Shah S."/>
            <person name="Reiman D."/>
        </authorList>
    </citation>
    <scope>NUCLEOTIDE SEQUENCE [LARGE SCALE GENOMIC DNA]</scope>
    <source>
        <strain evidence="2 3">3B1D</strain>
    </source>
</reference>
<evidence type="ECO:0000313" key="3">
    <source>
        <dbReference type="Proteomes" id="UP000288623"/>
    </source>
</evidence>
<keyword evidence="1" id="KW-0472">Membrane</keyword>
<dbReference type="Pfam" id="PF10031">
    <property type="entry name" value="DUF2273"/>
    <property type="match status" value="1"/>
</dbReference>
<comment type="caution">
    <text evidence="2">The sequence shown here is derived from an EMBL/GenBank/DDBJ whole genome shotgun (WGS) entry which is preliminary data.</text>
</comment>
<name>A0A433RXI2_9BACL</name>
<organism evidence="2 3">
    <name type="scientific">Candidatus Kurthia intestinigallinarum</name>
    <dbReference type="NCBI Taxonomy" id="1562256"/>
    <lineage>
        <taxon>Bacteria</taxon>
        <taxon>Bacillati</taxon>
        <taxon>Bacillota</taxon>
        <taxon>Bacilli</taxon>
        <taxon>Bacillales</taxon>
        <taxon>Caryophanaceae</taxon>
        <taxon>Kurthia</taxon>
    </lineage>
</organism>
<sequence length="70" mass="8290">MQNNSTVDWLREYKWRILFVLAMLVVGVLFLTIGFWKTILLIVLCGIGLLIGFAKDKTEQFFHFIDKIRR</sequence>
<dbReference type="RefSeq" id="WP_126989350.1">
    <property type="nucleotide sequence ID" value="NZ_JTFC01000008.1"/>
</dbReference>
<dbReference type="Proteomes" id="UP000288623">
    <property type="component" value="Unassembled WGS sequence"/>
</dbReference>
<protein>
    <submittedName>
        <fullName evidence="2">Membrane protein</fullName>
    </submittedName>
</protein>
<dbReference type="AlphaFoldDB" id="A0A433RXI2"/>
<gene>
    <name evidence="2" type="ORF">QI30_02370</name>
</gene>
<keyword evidence="1" id="KW-1133">Transmembrane helix</keyword>
<dbReference type="InterPro" id="IPR018730">
    <property type="entry name" value="DUF2273"/>
</dbReference>